<evidence type="ECO:0000313" key="12">
    <source>
        <dbReference type="Proteomes" id="UP001596060"/>
    </source>
</evidence>
<dbReference type="InterPro" id="IPR037512">
    <property type="entry name" value="PGPase_prok"/>
</dbReference>
<comment type="catalytic activity">
    <reaction evidence="1 10">
        <text>2-phosphoglycolate + H2O = glycolate + phosphate</text>
        <dbReference type="Rhea" id="RHEA:14369"/>
        <dbReference type="ChEBI" id="CHEBI:15377"/>
        <dbReference type="ChEBI" id="CHEBI:29805"/>
        <dbReference type="ChEBI" id="CHEBI:43474"/>
        <dbReference type="ChEBI" id="CHEBI:58033"/>
        <dbReference type="EC" id="3.1.3.18"/>
    </reaction>
</comment>
<evidence type="ECO:0000256" key="9">
    <source>
        <dbReference type="ARBA" id="ARBA00023277"/>
    </source>
</evidence>
<name>A0ABW0P3K6_9HYPH</name>
<sequence length="237" mass="25303">MTLPPIVVFDLDGTLAETAPDIMRVLNVILVREGLPALPLERARELVGAGARALIERGFRVSGRPLDAETLERLFEDFLLIYAEDVASHSHLFDGVLGALDALAAEGYLLAVCTNKPILHTRLILDHFGIAQRFASVAGRDSFPFHKPDPRHLTLTIEAAGGDPARAVMIGDSRTDIATAKAAGIPTICVPFGYTDVPIETLEPDVVIQHFDALPAAVRQVLGGGHAAEPSKVAAHS</sequence>
<comment type="cofactor">
    <cofactor evidence="2 10">
        <name>Mg(2+)</name>
        <dbReference type="ChEBI" id="CHEBI:18420"/>
    </cofactor>
</comment>
<keyword evidence="6 10" id="KW-0479">Metal-binding</keyword>
<dbReference type="InterPro" id="IPR023198">
    <property type="entry name" value="PGP-like_dom2"/>
</dbReference>
<dbReference type="EC" id="3.1.3.18" evidence="5 10"/>
<keyword evidence="8 10" id="KW-0460">Magnesium</keyword>
<proteinExistence type="inferred from homology"/>
<evidence type="ECO:0000256" key="3">
    <source>
        <dbReference type="ARBA" id="ARBA00004818"/>
    </source>
</evidence>
<dbReference type="Pfam" id="PF13419">
    <property type="entry name" value="HAD_2"/>
    <property type="match status" value="1"/>
</dbReference>
<dbReference type="InterPro" id="IPR036412">
    <property type="entry name" value="HAD-like_sf"/>
</dbReference>
<dbReference type="NCBIfam" id="TIGR01449">
    <property type="entry name" value="PGP_bact"/>
    <property type="match status" value="1"/>
</dbReference>
<evidence type="ECO:0000313" key="11">
    <source>
        <dbReference type="EMBL" id="MFC5507291.1"/>
    </source>
</evidence>
<comment type="similarity">
    <text evidence="4 10">Belongs to the HAD-like hydrolase superfamily. CbbY/CbbZ/Gph/YieH family.</text>
</comment>
<dbReference type="InterPro" id="IPR006439">
    <property type="entry name" value="HAD-SF_hydro_IA"/>
</dbReference>
<keyword evidence="9 10" id="KW-0119">Carbohydrate metabolism</keyword>
<comment type="function">
    <text evidence="10">Specifically catalyzes the dephosphorylation of 2-phosphoglycolate. Is involved in the dissimilation of the intracellular 2-phosphoglycolate formed during the DNA repair of 3'-phosphoglycolate ends, a major class of DNA lesions induced by oxidative stress.</text>
</comment>
<accession>A0ABW0P3K6</accession>
<dbReference type="RefSeq" id="WP_066725122.1">
    <property type="nucleotide sequence ID" value="NZ_JBHSLU010000063.1"/>
</dbReference>
<evidence type="ECO:0000256" key="6">
    <source>
        <dbReference type="ARBA" id="ARBA00022723"/>
    </source>
</evidence>
<dbReference type="InterPro" id="IPR023214">
    <property type="entry name" value="HAD_sf"/>
</dbReference>
<dbReference type="SUPFAM" id="SSF56784">
    <property type="entry name" value="HAD-like"/>
    <property type="match status" value="1"/>
</dbReference>
<evidence type="ECO:0000256" key="1">
    <source>
        <dbReference type="ARBA" id="ARBA00000830"/>
    </source>
</evidence>
<evidence type="ECO:0000256" key="7">
    <source>
        <dbReference type="ARBA" id="ARBA00022801"/>
    </source>
</evidence>
<dbReference type="InterPro" id="IPR050155">
    <property type="entry name" value="HAD-like_hydrolase_sf"/>
</dbReference>
<feature type="binding site" evidence="10">
    <location>
        <position position="172"/>
    </location>
    <ligand>
        <name>Mg(2+)</name>
        <dbReference type="ChEBI" id="CHEBI:18420"/>
    </ligand>
</feature>
<dbReference type="Gene3D" id="1.10.150.240">
    <property type="entry name" value="Putative phosphatase, domain 2"/>
    <property type="match status" value="1"/>
</dbReference>
<dbReference type="PANTHER" id="PTHR43434:SF1">
    <property type="entry name" value="PHOSPHOGLYCOLATE PHOSPHATASE"/>
    <property type="match status" value="1"/>
</dbReference>
<reference evidence="12" key="1">
    <citation type="journal article" date="2019" name="Int. J. Syst. Evol. Microbiol.">
        <title>The Global Catalogue of Microorganisms (GCM) 10K type strain sequencing project: providing services to taxonomists for standard genome sequencing and annotation.</title>
        <authorList>
            <consortium name="The Broad Institute Genomics Platform"/>
            <consortium name="The Broad Institute Genome Sequencing Center for Infectious Disease"/>
            <person name="Wu L."/>
            <person name="Ma J."/>
        </authorList>
    </citation>
    <scope>NUCLEOTIDE SEQUENCE [LARGE SCALE GENOMIC DNA]</scope>
    <source>
        <strain evidence="12">CCUG 43117</strain>
    </source>
</reference>
<evidence type="ECO:0000256" key="10">
    <source>
        <dbReference type="HAMAP-Rule" id="MF_00495"/>
    </source>
</evidence>
<dbReference type="SFLD" id="SFLDG01129">
    <property type="entry name" value="C1.5:_HAD__Beta-PGM__Phosphata"/>
    <property type="match status" value="1"/>
</dbReference>
<evidence type="ECO:0000256" key="2">
    <source>
        <dbReference type="ARBA" id="ARBA00001946"/>
    </source>
</evidence>
<gene>
    <name evidence="11" type="primary">gph</name>
    <name evidence="11" type="ORF">ACFPN9_18790</name>
</gene>
<comment type="pathway">
    <text evidence="3 10">Organic acid metabolism; glycolate biosynthesis; glycolate from 2-phosphoglycolate: step 1/1.</text>
</comment>
<dbReference type="HAMAP" id="MF_00495">
    <property type="entry name" value="GPH_hydrolase_bact"/>
    <property type="match status" value="1"/>
</dbReference>
<keyword evidence="12" id="KW-1185">Reference proteome</keyword>
<keyword evidence="7 10" id="KW-0378">Hydrolase</keyword>
<dbReference type="InterPro" id="IPR041492">
    <property type="entry name" value="HAD_2"/>
</dbReference>
<dbReference type="Proteomes" id="UP001596060">
    <property type="component" value="Unassembled WGS sequence"/>
</dbReference>
<feature type="binding site" evidence="10">
    <location>
        <position position="12"/>
    </location>
    <ligand>
        <name>Mg(2+)</name>
        <dbReference type="ChEBI" id="CHEBI:18420"/>
    </ligand>
</feature>
<dbReference type="PANTHER" id="PTHR43434">
    <property type="entry name" value="PHOSPHOGLYCOLATE PHOSPHATASE"/>
    <property type="match status" value="1"/>
</dbReference>
<evidence type="ECO:0000256" key="5">
    <source>
        <dbReference type="ARBA" id="ARBA00013078"/>
    </source>
</evidence>
<feature type="binding site" evidence="10">
    <location>
        <position position="10"/>
    </location>
    <ligand>
        <name>Mg(2+)</name>
        <dbReference type="ChEBI" id="CHEBI:18420"/>
    </ligand>
</feature>
<comment type="caution">
    <text evidence="11">The sequence shown here is derived from an EMBL/GenBank/DDBJ whole genome shotgun (WGS) entry which is preliminary data.</text>
</comment>
<evidence type="ECO:0000256" key="8">
    <source>
        <dbReference type="ARBA" id="ARBA00022842"/>
    </source>
</evidence>
<dbReference type="NCBIfam" id="TIGR01549">
    <property type="entry name" value="HAD-SF-IA-v1"/>
    <property type="match status" value="1"/>
</dbReference>
<dbReference type="EMBL" id="JBHSLU010000063">
    <property type="protein sequence ID" value="MFC5507291.1"/>
    <property type="molecule type" value="Genomic_DNA"/>
</dbReference>
<feature type="active site" description="Nucleophile" evidence="10">
    <location>
        <position position="10"/>
    </location>
</feature>
<evidence type="ECO:0000256" key="4">
    <source>
        <dbReference type="ARBA" id="ARBA00006171"/>
    </source>
</evidence>
<dbReference type="Gene3D" id="3.40.50.1000">
    <property type="entry name" value="HAD superfamily/HAD-like"/>
    <property type="match status" value="1"/>
</dbReference>
<dbReference type="SFLD" id="SFLDS00003">
    <property type="entry name" value="Haloacid_Dehalogenase"/>
    <property type="match status" value="1"/>
</dbReference>
<protein>
    <recommendedName>
        <fullName evidence="5 10">Phosphoglycolate phosphatase</fullName>
        <shortName evidence="10">PGP</shortName>
        <shortName evidence="10">PGPase</shortName>
        <ecNumber evidence="5 10">3.1.3.18</ecNumber>
    </recommendedName>
</protein>
<organism evidence="11 12">
    <name type="scientific">Bosea massiliensis</name>
    <dbReference type="NCBI Taxonomy" id="151419"/>
    <lineage>
        <taxon>Bacteria</taxon>
        <taxon>Pseudomonadati</taxon>
        <taxon>Pseudomonadota</taxon>
        <taxon>Alphaproteobacteria</taxon>
        <taxon>Hyphomicrobiales</taxon>
        <taxon>Boseaceae</taxon>
        <taxon>Bosea</taxon>
    </lineage>
</organism>
<dbReference type="GO" id="GO:0008967">
    <property type="term" value="F:phosphoglycolate phosphatase activity"/>
    <property type="evidence" value="ECO:0007669"/>
    <property type="project" value="UniProtKB-EC"/>
</dbReference>